<evidence type="ECO:0008006" key="4">
    <source>
        <dbReference type="Google" id="ProtNLM"/>
    </source>
</evidence>
<gene>
    <name evidence="2" type="ORF">DT23_02625</name>
</gene>
<dbReference type="RefSeq" id="WP_038129547.1">
    <property type="nucleotide sequence ID" value="NZ_AUNB01000018.1"/>
</dbReference>
<dbReference type="Gene3D" id="3.40.190.10">
    <property type="entry name" value="Periplasmic binding protein-like II"/>
    <property type="match status" value="1"/>
</dbReference>
<reference evidence="2 3" key="1">
    <citation type="journal article" date="2015" name="Antonie Van Leeuwenhoek">
        <title>Thioclava indica sp. nov., isolated from surface seawater of the Indian Ocean.</title>
        <authorList>
            <person name="Liu Y."/>
            <person name="Lai Q."/>
            <person name="Du J."/>
            <person name="Xu H."/>
            <person name="Jiang L."/>
            <person name="Shao Z."/>
        </authorList>
    </citation>
    <scope>NUCLEOTIDE SEQUENCE [LARGE SCALE GENOMIC DNA]</scope>
    <source>
        <strain evidence="2 3">DT23-4</strain>
    </source>
</reference>
<evidence type="ECO:0000256" key="1">
    <source>
        <dbReference type="ARBA" id="ARBA00006987"/>
    </source>
</evidence>
<dbReference type="Gene3D" id="3.40.190.150">
    <property type="entry name" value="Bordetella uptake gene, domain 1"/>
    <property type="match status" value="1"/>
</dbReference>
<dbReference type="InterPro" id="IPR042100">
    <property type="entry name" value="Bug_dom1"/>
</dbReference>
<comment type="caution">
    <text evidence="2">The sequence shown here is derived from an EMBL/GenBank/DDBJ whole genome shotgun (WGS) entry which is preliminary data.</text>
</comment>
<dbReference type="eggNOG" id="COG3181">
    <property type="taxonomic scope" value="Bacteria"/>
</dbReference>
<comment type="similarity">
    <text evidence="1">Belongs to the UPF0065 (bug) family.</text>
</comment>
<dbReference type="CDD" id="cd07012">
    <property type="entry name" value="PBP2_Bug_TTT"/>
    <property type="match status" value="1"/>
</dbReference>
<organism evidence="2 3">
    <name type="scientific">Thioclava indica</name>
    <dbReference type="NCBI Taxonomy" id="1353528"/>
    <lineage>
        <taxon>Bacteria</taxon>
        <taxon>Pseudomonadati</taxon>
        <taxon>Pseudomonadota</taxon>
        <taxon>Alphaproteobacteria</taxon>
        <taxon>Rhodobacterales</taxon>
        <taxon>Paracoccaceae</taxon>
        <taxon>Thioclava</taxon>
    </lineage>
</organism>
<accession>A0A074JV87</accession>
<dbReference type="InterPro" id="IPR005064">
    <property type="entry name" value="BUG"/>
</dbReference>
<dbReference type="EMBL" id="AUNB01000018">
    <property type="protein sequence ID" value="KEO60399.1"/>
    <property type="molecule type" value="Genomic_DNA"/>
</dbReference>
<dbReference type="OrthoDB" id="8970543at2"/>
<evidence type="ECO:0000313" key="2">
    <source>
        <dbReference type="EMBL" id="KEO60399.1"/>
    </source>
</evidence>
<proteinExistence type="inferred from homology"/>
<name>A0A074JV87_9RHOB</name>
<dbReference type="SUPFAM" id="SSF53850">
    <property type="entry name" value="Periplasmic binding protein-like II"/>
    <property type="match status" value="1"/>
</dbReference>
<dbReference type="AlphaFoldDB" id="A0A074JV87"/>
<dbReference type="STRING" id="1353528.DT23_02625"/>
<dbReference type="PIRSF" id="PIRSF017082">
    <property type="entry name" value="YflP"/>
    <property type="match status" value="1"/>
</dbReference>
<dbReference type="Proteomes" id="UP000027471">
    <property type="component" value="Unassembled WGS sequence"/>
</dbReference>
<keyword evidence="3" id="KW-1185">Reference proteome</keyword>
<dbReference type="PANTHER" id="PTHR42928:SF5">
    <property type="entry name" value="BLR1237 PROTEIN"/>
    <property type="match status" value="1"/>
</dbReference>
<dbReference type="PANTHER" id="PTHR42928">
    <property type="entry name" value="TRICARBOXYLATE-BINDING PROTEIN"/>
    <property type="match status" value="1"/>
</dbReference>
<dbReference type="Pfam" id="PF03401">
    <property type="entry name" value="TctC"/>
    <property type="match status" value="1"/>
</dbReference>
<evidence type="ECO:0000313" key="3">
    <source>
        <dbReference type="Proteomes" id="UP000027471"/>
    </source>
</evidence>
<protein>
    <recommendedName>
        <fullName evidence="4">ABC transporter substrate-binding protein</fullName>
    </recommendedName>
</protein>
<sequence length="326" mass="33377">MLRNLLTLGLGITAFAAGTGFMTDAARAEYPERPITWIVPWGAGGGTDATSRMLAGLMEKELGVPVNVVNRDGGSGVVGHSAIANAKPDGYTIGTVTVEITMMHHAGLTALNPTNYTPIGLFNADPAAFHVRADSKFDTLTAFLADAKAEPGKMKSSGTGQGGIWHLAMAGLLSEDGLSPSTVPWVPSKGSAAGLQDLVSGGVDIVACSYPEAASLIAAGKVKPLAVMSEEPLPGLPDLPTVKSETGVDLMVASWRGVAGPAGLPDEAVAKLSSAMEAAYNSDEFTAFMSERGFGKVWLDGPAFGAFMAKADAANGKVMQAAGLVK</sequence>